<name>A0A1E7FYL9_9STRA</name>
<keyword evidence="1" id="KW-1133">Transmembrane helix</keyword>
<keyword evidence="1" id="KW-0812">Transmembrane</keyword>
<keyword evidence="1" id="KW-0472">Membrane</keyword>
<feature type="transmembrane region" description="Helical" evidence="1">
    <location>
        <begin position="97"/>
        <end position="114"/>
    </location>
</feature>
<dbReference type="EMBL" id="KV784353">
    <property type="protein sequence ID" value="OEU23252.1"/>
    <property type="molecule type" value="Genomic_DNA"/>
</dbReference>
<dbReference type="KEGG" id="fcy:FRACYDRAFT_233422"/>
<protein>
    <submittedName>
        <fullName evidence="2">Uncharacterized protein</fullName>
    </submittedName>
</protein>
<keyword evidence="3" id="KW-1185">Reference proteome</keyword>
<dbReference type="AlphaFoldDB" id="A0A1E7FYL9"/>
<reference evidence="2 3" key="1">
    <citation type="submission" date="2016-09" db="EMBL/GenBank/DDBJ databases">
        <title>Extensive genetic diversity and differential bi-allelic expression allows diatom success in the polar Southern Ocean.</title>
        <authorList>
            <consortium name="DOE Joint Genome Institute"/>
            <person name="Mock T."/>
            <person name="Otillar R.P."/>
            <person name="Strauss J."/>
            <person name="Dupont C."/>
            <person name="Frickenhaus S."/>
            <person name="Maumus F."/>
            <person name="Mcmullan M."/>
            <person name="Sanges R."/>
            <person name="Schmutz J."/>
            <person name="Toseland A."/>
            <person name="Valas R."/>
            <person name="Veluchamy A."/>
            <person name="Ward B.J."/>
            <person name="Allen A."/>
            <person name="Barry K."/>
            <person name="Falciatore A."/>
            <person name="Ferrante M."/>
            <person name="Fortunato A.E."/>
            <person name="Gloeckner G."/>
            <person name="Gruber A."/>
            <person name="Hipkin R."/>
            <person name="Janech M."/>
            <person name="Kroth P."/>
            <person name="Leese F."/>
            <person name="Lindquist E."/>
            <person name="Lyon B.R."/>
            <person name="Martin J."/>
            <person name="Mayer C."/>
            <person name="Parker M."/>
            <person name="Quesneville H."/>
            <person name="Raymond J."/>
            <person name="Uhlig C."/>
            <person name="Valentin K.U."/>
            <person name="Worden A.Z."/>
            <person name="Armbrust E.V."/>
            <person name="Bowler C."/>
            <person name="Green B."/>
            <person name="Moulton V."/>
            <person name="Van Oosterhout C."/>
            <person name="Grigoriev I."/>
        </authorList>
    </citation>
    <scope>NUCLEOTIDE SEQUENCE [LARGE SCALE GENOMIC DNA]</scope>
    <source>
        <strain evidence="2 3">CCMP1102</strain>
    </source>
</reference>
<organism evidence="2 3">
    <name type="scientific">Fragilariopsis cylindrus CCMP1102</name>
    <dbReference type="NCBI Taxonomy" id="635003"/>
    <lineage>
        <taxon>Eukaryota</taxon>
        <taxon>Sar</taxon>
        <taxon>Stramenopiles</taxon>
        <taxon>Ochrophyta</taxon>
        <taxon>Bacillariophyta</taxon>
        <taxon>Bacillariophyceae</taxon>
        <taxon>Bacillariophycidae</taxon>
        <taxon>Bacillariales</taxon>
        <taxon>Bacillariaceae</taxon>
        <taxon>Fragilariopsis</taxon>
    </lineage>
</organism>
<proteinExistence type="predicted"/>
<dbReference type="InParanoid" id="A0A1E7FYL9"/>
<evidence type="ECO:0000256" key="1">
    <source>
        <dbReference type="SAM" id="Phobius"/>
    </source>
</evidence>
<accession>A0A1E7FYL9</accession>
<dbReference type="Proteomes" id="UP000095751">
    <property type="component" value="Unassembled WGS sequence"/>
</dbReference>
<sequence length="880" mass="99966">MTKMAESNNKNNSSSTIDATTIIITRSADDGKHNNSNIKRRNSIMTKMAGSNNKNNSSSTIDATTIIITRSADDGKHNNSNIKRRNSSVHVCRSRRLYVIVILGIYVLFSSKFLSDVITRLSTLYIPSNNELVTDNISYELIRSYHVKPTDEDEGQILSIIKGLESKNKIEENHEYKRLMKHIKVIKQAYEDLLMNDSSSSSSSSSSSDTRTRSINKNIVYIQEEEGEEEEVQLQEVPTFTKSTNHKSDRNNSNKNNNHLYEYFFEGWERYVDIDAPLDWKILTLSSFCDCNEDDGKGREFNMNSEGDSGSSKLSSVSADVIRRLYRIRASKIFAKGKGDTWVHWSPYYSSTNSKGLKAYLINREGMESVINFVNNIDGMNQLKQTWTNRLIACNNHGGGNNHNCAFLPEEGLFYHAMKMTTATTKVADSSSLLTMWDGGVYSSTVPCVTTTKHRDIPSNYDMNGRQDEDDGGAAAATATATIVTSSYSSSAAEYSMTTIRRGNEETNMVEEKNDFDTGSILIITSIRIKNYNDFIQNMNWIYADSKELIKVHATNNGDRNNIVLDDHDNNKDNNNHSNNNVRWQIKVVVTHKQLLGPIEKCIEDNFNRNSVLNFVVVVNEQKFNKFVWVSENIHLMSQYDKVLMTDSDIRIAGSAYKTFLRKSSSSLIASPIREGLDTSLFHQRRNFDYSFNDLIFGGDARSWMGIGKDKKTKKKQTRWKLEQFGVVNAFEVGFTDVYFVLFDSQFASWFFPQVLTDDYLNKYISDWGVPNIWCGAAKQYNPNLTSCALVTTSNIHGDTKSIGWQGLDSYIDEGRLIQENLKKDFKEWFTYSIWPIIQYCTINGEDEGGGEQALVNEDIQFNITKKNDECYDNLGNSIN</sequence>
<gene>
    <name evidence="2" type="ORF">FRACYDRAFT_233422</name>
</gene>
<evidence type="ECO:0000313" key="3">
    <source>
        <dbReference type="Proteomes" id="UP000095751"/>
    </source>
</evidence>
<evidence type="ECO:0000313" key="2">
    <source>
        <dbReference type="EMBL" id="OEU23252.1"/>
    </source>
</evidence>